<evidence type="ECO:0000313" key="2">
    <source>
        <dbReference type="EMBL" id="PHD71183.1"/>
    </source>
</evidence>
<dbReference type="Gene3D" id="3.30.565.10">
    <property type="entry name" value="Histidine kinase-like ATPase, C-terminal domain"/>
    <property type="match status" value="1"/>
</dbReference>
<proteinExistence type="predicted"/>
<feature type="domain" description="Histidine kinase/HSP90-like ATPase" evidence="1">
    <location>
        <begin position="121"/>
        <end position="229"/>
    </location>
</feature>
<dbReference type="InterPro" id="IPR003594">
    <property type="entry name" value="HATPase_dom"/>
</dbReference>
<dbReference type="Proteomes" id="UP000225997">
    <property type="component" value="Unassembled WGS sequence"/>
</dbReference>
<dbReference type="RefSeq" id="WP_100060852.1">
    <property type="nucleotide sequence ID" value="NZ_NUSQ01000042.1"/>
</dbReference>
<evidence type="ECO:0000313" key="3">
    <source>
        <dbReference type="Proteomes" id="UP000225997"/>
    </source>
</evidence>
<dbReference type="InterPro" id="IPR036890">
    <property type="entry name" value="HATPase_C_sf"/>
</dbReference>
<gene>
    <name evidence="2" type="ORF">COF40_09390</name>
</gene>
<sequence>MEVLMPRRFSGESMYDVLEKVIDHDLKPKDSEIAFNFRMLGFIEPTGITVLGNLFEWLTKNGVKCKLTVPRKIDDRDAIKYLDDSLFFEQYLGEKLREESCLRQTTMPLNLVKYADSYQFLRMRFSQWLANRLEVTIESVDDIRVSMEEIFNNIKDHAQEESGCIFAQHYPNKDNENTVHIAILDFGVGIPHNIKQEKPSLNDGEALALAIQEGYSTRSTPRNRGVGLATLVANVVKGNGGEMYIRSNHGILTCKAGKNEVEVEHKITSSYYPGTLIQIKLKADNIENIISDEEDFEW</sequence>
<protein>
    <submittedName>
        <fullName evidence="2">Chemotaxis protein CheA</fullName>
    </submittedName>
</protein>
<dbReference type="AlphaFoldDB" id="A0A2B5Y6Q3"/>
<reference evidence="2 3" key="1">
    <citation type="submission" date="2017-09" db="EMBL/GenBank/DDBJ databases">
        <title>Large-scale bioinformatics analysis of Bacillus genomes uncovers conserved roles of natural products in bacterial physiology.</title>
        <authorList>
            <consortium name="Agbiome Team Llc"/>
            <person name="Bleich R.M."/>
            <person name="Grubbs K.J."/>
            <person name="Santa Maria K.C."/>
            <person name="Allen S.E."/>
            <person name="Farag S."/>
            <person name="Shank E.A."/>
            <person name="Bowers A."/>
        </authorList>
    </citation>
    <scope>NUCLEOTIDE SEQUENCE [LARGE SCALE GENOMIC DNA]</scope>
    <source>
        <strain evidence="2 3">AFS044250</strain>
    </source>
</reference>
<dbReference type="Pfam" id="PF13581">
    <property type="entry name" value="HATPase_c_2"/>
    <property type="match status" value="1"/>
</dbReference>
<comment type="caution">
    <text evidence="2">The sequence shown here is derived from an EMBL/GenBank/DDBJ whole genome shotgun (WGS) entry which is preliminary data.</text>
</comment>
<dbReference type="EMBL" id="NUSQ01000042">
    <property type="protein sequence ID" value="PHD71183.1"/>
    <property type="molecule type" value="Genomic_DNA"/>
</dbReference>
<organism evidence="2 3">
    <name type="scientific">Bacillus toyonensis</name>
    <dbReference type="NCBI Taxonomy" id="155322"/>
    <lineage>
        <taxon>Bacteria</taxon>
        <taxon>Bacillati</taxon>
        <taxon>Bacillota</taxon>
        <taxon>Bacilli</taxon>
        <taxon>Bacillales</taxon>
        <taxon>Bacillaceae</taxon>
        <taxon>Bacillus</taxon>
        <taxon>Bacillus cereus group</taxon>
    </lineage>
</organism>
<accession>A0A2B5Y6Q3</accession>
<dbReference type="SUPFAM" id="SSF55874">
    <property type="entry name" value="ATPase domain of HSP90 chaperone/DNA topoisomerase II/histidine kinase"/>
    <property type="match status" value="1"/>
</dbReference>
<evidence type="ECO:0000259" key="1">
    <source>
        <dbReference type="Pfam" id="PF13581"/>
    </source>
</evidence>
<name>A0A2B5Y6Q3_9BACI</name>